<dbReference type="Proteomes" id="UP000308197">
    <property type="component" value="Unassembled WGS sequence"/>
</dbReference>
<evidence type="ECO:0000313" key="2">
    <source>
        <dbReference type="EMBL" id="TFK90107.1"/>
    </source>
</evidence>
<dbReference type="EMBL" id="ML211055">
    <property type="protein sequence ID" value="TFK90107.1"/>
    <property type="molecule type" value="Genomic_DNA"/>
</dbReference>
<keyword evidence="3" id="KW-1185">Reference proteome</keyword>
<accession>A0A5C3PM13</accession>
<reference evidence="2 3" key="1">
    <citation type="journal article" date="2019" name="Nat. Ecol. Evol.">
        <title>Megaphylogeny resolves global patterns of mushroom evolution.</title>
        <authorList>
            <person name="Varga T."/>
            <person name="Krizsan K."/>
            <person name="Foldi C."/>
            <person name="Dima B."/>
            <person name="Sanchez-Garcia M."/>
            <person name="Sanchez-Ramirez S."/>
            <person name="Szollosi G.J."/>
            <person name="Szarkandi J.G."/>
            <person name="Papp V."/>
            <person name="Albert L."/>
            <person name="Andreopoulos W."/>
            <person name="Angelini C."/>
            <person name="Antonin V."/>
            <person name="Barry K.W."/>
            <person name="Bougher N.L."/>
            <person name="Buchanan P."/>
            <person name="Buyck B."/>
            <person name="Bense V."/>
            <person name="Catcheside P."/>
            <person name="Chovatia M."/>
            <person name="Cooper J."/>
            <person name="Damon W."/>
            <person name="Desjardin D."/>
            <person name="Finy P."/>
            <person name="Geml J."/>
            <person name="Haridas S."/>
            <person name="Hughes K."/>
            <person name="Justo A."/>
            <person name="Karasinski D."/>
            <person name="Kautmanova I."/>
            <person name="Kiss B."/>
            <person name="Kocsube S."/>
            <person name="Kotiranta H."/>
            <person name="LaButti K.M."/>
            <person name="Lechner B.E."/>
            <person name="Liimatainen K."/>
            <person name="Lipzen A."/>
            <person name="Lukacs Z."/>
            <person name="Mihaltcheva S."/>
            <person name="Morgado L.N."/>
            <person name="Niskanen T."/>
            <person name="Noordeloos M.E."/>
            <person name="Ohm R.A."/>
            <person name="Ortiz-Santana B."/>
            <person name="Ovrebo C."/>
            <person name="Racz N."/>
            <person name="Riley R."/>
            <person name="Savchenko A."/>
            <person name="Shiryaev A."/>
            <person name="Soop K."/>
            <person name="Spirin V."/>
            <person name="Szebenyi C."/>
            <person name="Tomsovsky M."/>
            <person name="Tulloss R.E."/>
            <person name="Uehling J."/>
            <person name="Grigoriev I.V."/>
            <person name="Vagvolgyi C."/>
            <person name="Papp T."/>
            <person name="Martin F.M."/>
            <person name="Miettinen O."/>
            <person name="Hibbett D.S."/>
            <person name="Nagy L.G."/>
        </authorList>
    </citation>
    <scope>NUCLEOTIDE SEQUENCE [LARGE SCALE GENOMIC DNA]</scope>
    <source>
        <strain evidence="2 3">HHB13444</strain>
    </source>
</reference>
<organism evidence="2 3">
    <name type="scientific">Polyporus arcularius HHB13444</name>
    <dbReference type="NCBI Taxonomy" id="1314778"/>
    <lineage>
        <taxon>Eukaryota</taxon>
        <taxon>Fungi</taxon>
        <taxon>Dikarya</taxon>
        <taxon>Basidiomycota</taxon>
        <taxon>Agaricomycotina</taxon>
        <taxon>Agaricomycetes</taxon>
        <taxon>Polyporales</taxon>
        <taxon>Polyporaceae</taxon>
        <taxon>Polyporus</taxon>
    </lineage>
</organism>
<evidence type="ECO:0000313" key="3">
    <source>
        <dbReference type="Proteomes" id="UP000308197"/>
    </source>
</evidence>
<gene>
    <name evidence="2" type="ORF">K466DRAFT_597223</name>
</gene>
<feature type="region of interest" description="Disordered" evidence="1">
    <location>
        <begin position="148"/>
        <end position="170"/>
    </location>
</feature>
<protein>
    <submittedName>
        <fullName evidence="2">Uncharacterized protein</fullName>
    </submittedName>
</protein>
<evidence type="ECO:0000256" key="1">
    <source>
        <dbReference type="SAM" id="MobiDB-lite"/>
    </source>
</evidence>
<dbReference type="AlphaFoldDB" id="A0A5C3PM13"/>
<name>A0A5C3PM13_9APHY</name>
<sequence>MSRGLPHSLKHLATRRASPEARTLVLSLIKQNGALTVQDLYNRAQQQTLTQEGSSTDAESEGVIPSMRYLKKVVLPDLQQRGELDKVHTKEQLSEEALEKIKSQMTTKSSRKSAGAVSTTVEHWKWQLKEAQPAPPSVVQRKPFGTEVGVGEDWSHLNKRRQRAREEKVERDVAWMRELGRARRQATAASS</sequence>
<dbReference type="InParanoid" id="A0A5C3PM13"/>
<proteinExistence type="predicted"/>